<dbReference type="SUPFAM" id="SSF55144">
    <property type="entry name" value="LigT-like"/>
    <property type="match status" value="1"/>
</dbReference>
<proteinExistence type="inferred from homology"/>
<evidence type="ECO:0000256" key="1">
    <source>
        <dbReference type="ARBA" id="ARBA00022801"/>
    </source>
</evidence>
<dbReference type="EC" id="3.1.4.58" evidence="2"/>
<feature type="short sequence motif" description="HXTX 1" evidence="2">
    <location>
        <begin position="42"/>
        <end position="45"/>
    </location>
</feature>
<dbReference type="NCBIfam" id="TIGR02258">
    <property type="entry name" value="2_5_ligase"/>
    <property type="match status" value="1"/>
</dbReference>
<protein>
    <recommendedName>
        <fullName evidence="2">RNA 2',3'-cyclic phosphodiesterase</fullName>
        <shortName evidence="2">RNA 2',3'-CPDase</shortName>
        <ecNumber evidence="2">3.1.4.58</ecNumber>
    </recommendedName>
</protein>
<dbReference type="InterPro" id="IPR004175">
    <property type="entry name" value="RNA_CPDase"/>
</dbReference>
<dbReference type="Pfam" id="PF13563">
    <property type="entry name" value="2_5_RNA_ligase2"/>
    <property type="match status" value="1"/>
</dbReference>
<keyword evidence="1 2" id="KW-0378">Hydrolase</keyword>
<keyword evidence="4" id="KW-1185">Reference proteome</keyword>
<feature type="active site" description="Proton donor" evidence="2">
    <location>
        <position position="42"/>
    </location>
</feature>
<dbReference type="EMBL" id="LWBR01000006">
    <property type="protein sequence ID" value="KZN97737.1"/>
    <property type="molecule type" value="Genomic_DNA"/>
</dbReference>
<name>A0A161ZWC6_9BACI</name>
<reference evidence="3 4" key="1">
    <citation type="submission" date="2016-04" db="EMBL/GenBank/DDBJ databases">
        <title>Draft genome sequence of Aeribacillus pallidus 8m3 from petroleum reservoir.</title>
        <authorList>
            <person name="Poltaraus A.B."/>
            <person name="Nazina T.N."/>
            <person name="Tourova T.P."/>
            <person name="Malakho S.M."/>
            <person name="Korshunova A.V."/>
            <person name="Sokolova D.S."/>
        </authorList>
    </citation>
    <scope>NUCLEOTIDE SEQUENCE [LARGE SCALE GENOMIC DNA]</scope>
    <source>
        <strain evidence="3 4">8m3</strain>
    </source>
</reference>
<dbReference type="PANTHER" id="PTHR35561:SF1">
    <property type="entry name" value="RNA 2',3'-CYCLIC PHOSPHODIESTERASE"/>
    <property type="match status" value="1"/>
</dbReference>
<dbReference type="PANTHER" id="PTHR35561">
    <property type="entry name" value="RNA 2',3'-CYCLIC PHOSPHODIESTERASE"/>
    <property type="match status" value="1"/>
</dbReference>
<dbReference type="GeneID" id="301125303"/>
<dbReference type="GO" id="GO:0008664">
    <property type="term" value="F:RNA 2',3'-cyclic 3'-phosphodiesterase activity"/>
    <property type="evidence" value="ECO:0007669"/>
    <property type="project" value="UniProtKB-EC"/>
</dbReference>
<dbReference type="Gene3D" id="3.90.1140.10">
    <property type="entry name" value="Cyclic phosphodiesterase"/>
    <property type="match status" value="1"/>
</dbReference>
<organism evidence="3 4">
    <name type="scientific">Aeribacillus pallidus</name>
    <dbReference type="NCBI Taxonomy" id="33936"/>
    <lineage>
        <taxon>Bacteria</taxon>
        <taxon>Bacillati</taxon>
        <taxon>Bacillota</taxon>
        <taxon>Bacilli</taxon>
        <taxon>Bacillales</taxon>
        <taxon>Bacillaceae</taxon>
        <taxon>Aeribacillus</taxon>
    </lineage>
</organism>
<gene>
    <name evidence="3" type="ORF">AZI98_01950</name>
</gene>
<dbReference type="HAMAP" id="MF_01940">
    <property type="entry name" value="RNA_CPDase"/>
    <property type="match status" value="1"/>
</dbReference>
<evidence type="ECO:0000313" key="4">
    <source>
        <dbReference type="Proteomes" id="UP000076476"/>
    </source>
</evidence>
<comment type="similarity">
    <text evidence="2">Belongs to the 2H phosphoesterase superfamily. ThpR family.</text>
</comment>
<dbReference type="InterPro" id="IPR009097">
    <property type="entry name" value="Cyclic_Pdiesterase"/>
</dbReference>
<feature type="short sequence motif" description="HXTX 2" evidence="2">
    <location>
        <begin position="128"/>
        <end position="131"/>
    </location>
</feature>
<dbReference type="Proteomes" id="UP000076476">
    <property type="component" value="Unassembled WGS sequence"/>
</dbReference>
<accession>A0A161ZWC6</accession>
<evidence type="ECO:0000256" key="2">
    <source>
        <dbReference type="HAMAP-Rule" id="MF_01940"/>
    </source>
</evidence>
<dbReference type="STRING" id="33936.AZI98_01950"/>
<dbReference type="OrthoDB" id="9789350at2"/>
<dbReference type="RefSeq" id="WP_063386605.1">
    <property type="nucleotide sequence ID" value="NZ_LWBR01000006.1"/>
</dbReference>
<comment type="caution">
    <text evidence="3">The sequence shown here is derived from an EMBL/GenBank/DDBJ whole genome shotgun (WGS) entry which is preliminary data.</text>
</comment>
<sequence length="184" mass="21435">MQKHYFLALDVPIETAKSITKWISANQDRWHFSRYVHPFDYHVTLVFLGNVDAKRLALLSESLLEPCRKIPSFSLELSEAGIFGKREHPRILWVGVKENELLYQLRNEVYNTCKAFDFSLDERPFRPHITVARKWEGQLSFSLEEKSAPYLLNEHFHVGSVTLFQTNIDQTPKYEAIKQIPLGG</sequence>
<evidence type="ECO:0000313" key="3">
    <source>
        <dbReference type="EMBL" id="KZN97737.1"/>
    </source>
</evidence>
<comment type="function">
    <text evidence="2">Hydrolyzes RNA 2',3'-cyclic phosphodiester to an RNA 2'-phosphomonoester.</text>
</comment>
<comment type="catalytic activity">
    <reaction evidence="2">
        <text>a 3'-end 2',3'-cyclophospho-ribonucleotide-RNA + H2O = a 3'-end 2'-phospho-ribonucleotide-RNA + H(+)</text>
        <dbReference type="Rhea" id="RHEA:11828"/>
        <dbReference type="Rhea" id="RHEA-COMP:10464"/>
        <dbReference type="Rhea" id="RHEA-COMP:17353"/>
        <dbReference type="ChEBI" id="CHEBI:15377"/>
        <dbReference type="ChEBI" id="CHEBI:15378"/>
        <dbReference type="ChEBI" id="CHEBI:83064"/>
        <dbReference type="ChEBI" id="CHEBI:173113"/>
        <dbReference type="EC" id="3.1.4.58"/>
    </reaction>
</comment>
<dbReference type="AlphaFoldDB" id="A0A161ZWC6"/>
<feature type="active site" description="Proton acceptor" evidence="2">
    <location>
        <position position="128"/>
    </location>
</feature>
<dbReference type="GO" id="GO:0004113">
    <property type="term" value="F:2',3'-cyclic-nucleotide 3'-phosphodiesterase activity"/>
    <property type="evidence" value="ECO:0007669"/>
    <property type="project" value="InterPro"/>
</dbReference>